<dbReference type="Proteomes" id="UP000286268">
    <property type="component" value="Chromosome"/>
</dbReference>
<keyword evidence="3" id="KW-1185">Reference proteome</keyword>
<keyword evidence="1" id="KW-1133">Transmembrane helix</keyword>
<dbReference type="OrthoDB" id="2596219at2"/>
<feature type="transmembrane region" description="Helical" evidence="1">
    <location>
        <begin position="139"/>
        <end position="159"/>
    </location>
</feature>
<keyword evidence="1" id="KW-0812">Transmembrane</keyword>
<proteinExistence type="predicted"/>
<accession>A0A3R5V8F2</accession>
<keyword evidence="1" id="KW-0472">Membrane</keyword>
<feature type="transmembrane region" description="Helical" evidence="1">
    <location>
        <begin position="69"/>
        <end position="95"/>
    </location>
</feature>
<dbReference type="RefSeq" id="WP_128213356.1">
    <property type="nucleotide sequence ID" value="NZ_CP025746.1"/>
</dbReference>
<feature type="transmembrane region" description="Helical" evidence="1">
    <location>
        <begin position="12"/>
        <end position="29"/>
    </location>
</feature>
<sequence length="169" mass="19980">MLNVNINNFDLLPDVIGYILFAVGLNILSKENIYFLKAQNYNWFLIALSIIKLWNYSISVRYFEFSVKFIAIFLFTVLYFVINIIMVKNLFLGISCMTEIENNSYLFAEASEIYRYYKYLQVGSIIAFIIMFIPKVGFIYIVALFILSILIMTNIMIFMKRCEEEYTKK</sequence>
<dbReference type="KEGG" id="cmah:C1I91_13500"/>
<feature type="transmembrane region" description="Helical" evidence="1">
    <location>
        <begin position="41"/>
        <end position="63"/>
    </location>
</feature>
<protein>
    <submittedName>
        <fullName evidence="2">Uncharacterized protein</fullName>
    </submittedName>
</protein>
<gene>
    <name evidence="2" type="ORF">C1I91_13500</name>
</gene>
<dbReference type="EMBL" id="CP025746">
    <property type="protein sequence ID" value="QAA32568.1"/>
    <property type="molecule type" value="Genomic_DNA"/>
</dbReference>
<evidence type="ECO:0000256" key="1">
    <source>
        <dbReference type="SAM" id="Phobius"/>
    </source>
</evidence>
<evidence type="ECO:0000313" key="2">
    <source>
        <dbReference type="EMBL" id="QAA32568.1"/>
    </source>
</evidence>
<organism evidence="2 3">
    <name type="scientific">Clostridium manihotivorum</name>
    <dbReference type="NCBI Taxonomy" id="2320868"/>
    <lineage>
        <taxon>Bacteria</taxon>
        <taxon>Bacillati</taxon>
        <taxon>Bacillota</taxon>
        <taxon>Clostridia</taxon>
        <taxon>Eubacteriales</taxon>
        <taxon>Clostridiaceae</taxon>
        <taxon>Clostridium</taxon>
    </lineage>
</organism>
<evidence type="ECO:0000313" key="3">
    <source>
        <dbReference type="Proteomes" id="UP000286268"/>
    </source>
</evidence>
<name>A0A3R5V8F2_9CLOT</name>
<feature type="transmembrane region" description="Helical" evidence="1">
    <location>
        <begin position="116"/>
        <end position="133"/>
    </location>
</feature>
<dbReference type="AlphaFoldDB" id="A0A3R5V8F2"/>
<reference evidence="2 3" key="1">
    <citation type="submission" date="2018-01" db="EMBL/GenBank/DDBJ databases">
        <title>Genome Sequencing and Assembly of Anaerobacter polyendosporus strain CT4.</title>
        <authorList>
            <person name="Tachaapaikoon C."/>
            <person name="Sutheeworapong S."/>
            <person name="Jenjaroenpun P."/>
            <person name="Wongsurawat T."/>
            <person name="Nookeaw I."/>
            <person name="Cheawchanlertfa P."/>
            <person name="Kosugi A."/>
            <person name="Cheevadhanarak S."/>
            <person name="Ratanakhanokchai K."/>
        </authorList>
    </citation>
    <scope>NUCLEOTIDE SEQUENCE [LARGE SCALE GENOMIC DNA]</scope>
    <source>
        <strain evidence="2 3">CT4</strain>
    </source>
</reference>